<name>D1CCS2_THET1</name>
<dbReference type="PROSITE" id="PS51257">
    <property type="entry name" value="PROKAR_LIPOPROTEIN"/>
    <property type="match status" value="1"/>
</dbReference>
<comment type="similarity">
    <text evidence="1">Belongs to the CapA family.</text>
</comment>
<dbReference type="CDD" id="cd07381">
    <property type="entry name" value="MPP_CapA"/>
    <property type="match status" value="1"/>
</dbReference>
<gene>
    <name evidence="5" type="ordered locus">Tter_1681</name>
</gene>
<dbReference type="PANTHER" id="PTHR33393">
    <property type="entry name" value="POLYGLUTAMINE SYNTHESIS ACCESSORY PROTEIN RV0574C-RELATED"/>
    <property type="match status" value="1"/>
</dbReference>
<dbReference type="eggNOG" id="COG2843">
    <property type="taxonomic scope" value="Bacteria"/>
</dbReference>
<dbReference type="InterPro" id="IPR052169">
    <property type="entry name" value="CW_Biosynth-Accessory"/>
</dbReference>
<dbReference type="HOGENOM" id="CLU_507993_0_0_0"/>
<dbReference type="SUPFAM" id="SSF56300">
    <property type="entry name" value="Metallo-dependent phosphatases"/>
    <property type="match status" value="1"/>
</dbReference>
<dbReference type="Pfam" id="PF08239">
    <property type="entry name" value="SH3_3"/>
    <property type="match status" value="1"/>
</dbReference>
<sequence>MRKFLLLHLLIFSLLITSCYSQHKVAETERRSSSVSSQQGHKSNHVDNAEATTAKELPNGHLSNSKFVGDSGKRLDPRLQSSNSVPGKNAKGVAIKNPSTPKKNTSSKITDRQQSVISDPTLMYVSTSNGAGLNLREAPGVRSGVLMVIPNGSRIRVWKKDSQVLDGYTWYRASYGSASGYVASTFLSSDLGDSSDDKDQNTIGKTIISKVDNGSNDGRAYDRKGNTWTLNAVGDIMLSRSVLYKMRYYGSYRHPYLRTANLLRDADFTIANLELPLSDRIPPPADDHTMTFVAPTAVADGLRWAGIDAVTLANNHTLNFGQAPLVDTLKALDKYGIGHFGGGVNWEQAYSPAIYNIKGVKVAFLGFDGVYWWNWSNKNAPGIATAWEDPVRESIARARHQADVVIPYFHWGVEYTSIPNQFQRHMARVAIDAGADLVLGSHPHWVQQVEVYKGKLIVYSMGNFVFDQMWSQETRQGVIVKFTFQGKNLVSAKFLPVLIEDYNQPVPATGYDYRAVLDRMGVEPIVYFAKERVPAR</sequence>
<dbReference type="AlphaFoldDB" id="D1CCS2"/>
<dbReference type="PROSITE" id="PS51781">
    <property type="entry name" value="SH3B"/>
    <property type="match status" value="1"/>
</dbReference>
<evidence type="ECO:0000256" key="1">
    <source>
        <dbReference type="ARBA" id="ARBA00005662"/>
    </source>
</evidence>
<protein>
    <submittedName>
        <fullName evidence="5">SH3 type 3 domain protein</fullName>
    </submittedName>
</protein>
<feature type="region of interest" description="Disordered" evidence="2">
    <location>
        <begin position="53"/>
        <end position="112"/>
    </location>
</feature>
<evidence type="ECO:0000259" key="4">
    <source>
        <dbReference type="PROSITE" id="PS51781"/>
    </source>
</evidence>
<evidence type="ECO:0000256" key="3">
    <source>
        <dbReference type="SAM" id="SignalP"/>
    </source>
</evidence>
<evidence type="ECO:0000256" key="2">
    <source>
        <dbReference type="SAM" id="MobiDB-lite"/>
    </source>
</evidence>
<dbReference type="STRING" id="525904.Tter_1681"/>
<dbReference type="Gene3D" id="3.60.21.10">
    <property type="match status" value="1"/>
</dbReference>
<feature type="domain" description="SH3b" evidence="4">
    <location>
        <begin position="121"/>
        <end position="191"/>
    </location>
</feature>
<dbReference type="Proteomes" id="UP000000323">
    <property type="component" value="Chromosome 1"/>
</dbReference>
<evidence type="ECO:0000313" key="6">
    <source>
        <dbReference type="Proteomes" id="UP000000323"/>
    </source>
</evidence>
<keyword evidence="3" id="KW-0732">Signal</keyword>
<dbReference type="KEGG" id="ttr:Tter_1681"/>
<accession>D1CCS2</accession>
<feature type="signal peptide" evidence="3">
    <location>
        <begin position="1"/>
        <end position="23"/>
    </location>
</feature>
<evidence type="ECO:0000313" key="5">
    <source>
        <dbReference type="EMBL" id="ACZ42587.1"/>
    </source>
</evidence>
<proteinExistence type="inferred from homology"/>
<keyword evidence="6" id="KW-1185">Reference proteome</keyword>
<feature type="compositionally biased region" description="Polar residues" evidence="2">
    <location>
        <begin position="97"/>
        <end position="112"/>
    </location>
</feature>
<dbReference type="EMBL" id="CP001825">
    <property type="protein sequence ID" value="ACZ42587.1"/>
    <property type="molecule type" value="Genomic_DNA"/>
</dbReference>
<feature type="chain" id="PRO_5003021309" evidence="3">
    <location>
        <begin position="24"/>
        <end position="536"/>
    </location>
</feature>
<dbReference type="Pfam" id="PF09587">
    <property type="entry name" value="PGA_cap"/>
    <property type="match status" value="1"/>
</dbReference>
<dbReference type="SMART" id="SM00854">
    <property type="entry name" value="PGA_cap"/>
    <property type="match status" value="1"/>
</dbReference>
<dbReference type="InterPro" id="IPR029052">
    <property type="entry name" value="Metallo-depent_PP-like"/>
</dbReference>
<dbReference type="OrthoDB" id="9810906at2"/>
<dbReference type="InterPro" id="IPR019079">
    <property type="entry name" value="Capsule_synth_CapA"/>
</dbReference>
<dbReference type="SMART" id="SM00287">
    <property type="entry name" value="SH3b"/>
    <property type="match status" value="1"/>
</dbReference>
<dbReference type="eggNOG" id="COG4991">
    <property type="taxonomic scope" value="Bacteria"/>
</dbReference>
<reference evidence="6" key="1">
    <citation type="journal article" date="2010" name="Stand. Genomic Sci.">
        <title>Complete genome sequence of 'Thermobaculum terrenum' type strain (YNP1).</title>
        <authorList>
            <person name="Kiss H."/>
            <person name="Cleland D."/>
            <person name="Lapidus A."/>
            <person name="Lucas S."/>
            <person name="Glavina Del Rio T."/>
            <person name="Nolan M."/>
            <person name="Tice H."/>
            <person name="Han C."/>
            <person name="Goodwin L."/>
            <person name="Pitluck S."/>
            <person name="Liolios K."/>
            <person name="Ivanova N."/>
            <person name="Mavromatis K."/>
            <person name="Ovchinnikova G."/>
            <person name="Pati A."/>
            <person name="Chen A."/>
            <person name="Palaniappan K."/>
            <person name="Land M."/>
            <person name="Hauser L."/>
            <person name="Chang Y."/>
            <person name="Jeffries C."/>
            <person name="Lu M."/>
            <person name="Brettin T."/>
            <person name="Detter J."/>
            <person name="Goker M."/>
            <person name="Tindall B."/>
            <person name="Beck B."/>
            <person name="McDermott T."/>
            <person name="Woyke T."/>
            <person name="Bristow J."/>
            <person name="Eisen J."/>
            <person name="Markowitz V."/>
            <person name="Hugenholtz P."/>
            <person name="Kyrpides N."/>
            <person name="Klenk H."/>
            <person name="Cheng J."/>
        </authorList>
    </citation>
    <scope>NUCLEOTIDE SEQUENCE [LARGE SCALE GENOMIC DNA]</scope>
    <source>
        <strain evidence="6">ATCC BAA-798 / YNP1</strain>
    </source>
</reference>
<organism evidence="5 6">
    <name type="scientific">Thermobaculum terrenum (strain ATCC BAA-798 / CCMEE 7001 / YNP1)</name>
    <dbReference type="NCBI Taxonomy" id="525904"/>
    <lineage>
        <taxon>Bacteria</taxon>
        <taxon>Bacillati</taxon>
        <taxon>Chloroflexota</taxon>
        <taxon>Chloroflexia</taxon>
        <taxon>Candidatus Thermobaculales</taxon>
        <taxon>Candidatus Thermobaculaceae</taxon>
        <taxon>Thermobaculum</taxon>
    </lineage>
</organism>
<dbReference type="Gene3D" id="2.30.30.40">
    <property type="entry name" value="SH3 Domains"/>
    <property type="match status" value="1"/>
</dbReference>
<dbReference type="PANTHER" id="PTHR33393:SF13">
    <property type="entry name" value="PGA BIOSYNTHESIS PROTEIN CAPA"/>
    <property type="match status" value="1"/>
</dbReference>
<dbReference type="InterPro" id="IPR003646">
    <property type="entry name" value="SH3-like_bac-type"/>
</dbReference>